<dbReference type="Proteomes" id="UP000634179">
    <property type="component" value="Unassembled WGS sequence"/>
</dbReference>
<protein>
    <submittedName>
        <fullName evidence="1">DUF4279 domain-containing protein</fullName>
    </submittedName>
</protein>
<reference evidence="1" key="1">
    <citation type="submission" date="2020-11" db="EMBL/GenBank/DDBJ databases">
        <title>Enhanced detection system for hospital associated transmission using whole genome sequencing surveillance.</title>
        <authorList>
            <person name="Harrison L.H."/>
            <person name="Van Tyne D."/>
            <person name="Marsh J.W."/>
            <person name="Griffith M.P."/>
            <person name="Snyder D.J."/>
            <person name="Cooper V.S."/>
            <person name="Mustapha M."/>
        </authorList>
    </citation>
    <scope>NUCLEOTIDE SEQUENCE</scope>
    <source>
        <strain evidence="1">STEN00053</strain>
    </source>
</reference>
<evidence type="ECO:0000313" key="2">
    <source>
        <dbReference type="Proteomes" id="UP000634179"/>
    </source>
</evidence>
<accession>A0AA40Y7B9</accession>
<dbReference type="AlphaFoldDB" id="A0AA40Y7B9"/>
<dbReference type="Pfam" id="PF14106">
    <property type="entry name" value="DUF4279"/>
    <property type="match status" value="1"/>
</dbReference>
<dbReference type="RefSeq" id="WP_041863919.1">
    <property type="nucleotide sequence ID" value="NZ_JANKBX010000013.1"/>
</dbReference>
<gene>
    <name evidence="1" type="ORF">I5V89_15370</name>
</gene>
<dbReference type="InterPro" id="IPR025459">
    <property type="entry name" value="DUF4279"/>
</dbReference>
<proteinExistence type="predicted"/>
<dbReference type="EMBL" id="JADUOV010000011">
    <property type="protein sequence ID" value="MBH1791254.1"/>
    <property type="molecule type" value="Genomic_DNA"/>
</dbReference>
<name>A0AA40Y7B9_STEMA</name>
<organism evidence="1 2">
    <name type="scientific">Stenotrophomonas maltophilia</name>
    <name type="common">Pseudomonas maltophilia</name>
    <name type="synonym">Xanthomonas maltophilia</name>
    <dbReference type="NCBI Taxonomy" id="40324"/>
    <lineage>
        <taxon>Bacteria</taxon>
        <taxon>Pseudomonadati</taxon>
        <taxon>Pseudomonadota</taxon>
        <taxon>Gammaproteobacteria</taxon>
        <taxon>Lysobacterales</taxon>
        <taxon>Lysobacteraceae</taxon>
        <taxon>Stenotrophomonas</taxon>
        <taxon>Stenotrophomonas maltophilia group</taxon>
    </lineage>
</organism>
<sequence>MAAFDHSLVTLRFFGDDLLPDEVSALLGATPTASHHKGQELRGSRSGTVRIARTGSWQLDAERREPEDLDAQIFEILDQLTGDLAVWQALARFRPDLFCGLFMGSSNGGVSLSPRALLALGERGIELGLDIYEADEEVRNAQRQQAIS</sequence>
<evidence type="ECO:0000313" key="1">
    <source>
        <dbReference type="EMBL" id="MBH1791254.1"/>
    </source>
</evidence>
<comment type="caution">
    <text evidence="1">The sequence shown here is derived from an EMBL/GenBank/DDBJ whole genome shotgun (WGS) entry which is preliminary data.</text>
</comment>